<evidence type="ECO:0000313" key="2">
    <source>
        <dbReference type="EMBL" id="SCJ77784.1"/>
    </source>
</evidence>
<organism evidence="2">
    <name type="scientific">uncultured Anaerotruncus sp</name>
    <dbReference type="NCBI Taxonomy" id="905011"/>
    <lineage>
        <taxon>Bacteria</taxon>
        <taxon>Bacillati</taxon>
        <taxon>Bacillota</taxon>
        <taxon>Clostridia</taxon>
        <taxon>Eubacteriales</taxon>
        <taxon>Oscillospiraceae</taxon>
        <taxon>Anaerotruncus</taxon>
        <taxon>environmental samples</taxon>
    </lineage>
</organism>
<sequence length="116" mass="13161">MAMNRVRLTICQNEYVIASSEDEGYVRSLGAKLDEALRGMIDQDSRMTVTTAAILQALDYMDACNKAQESADNMRAQIKDYLEDAAKARIECESAKREVERLQREIVALKTRLEIQ</sequence>
<dbReference type="SUPFAM" id="SSF102829">
    <property type="entry name" value="Cell division protein ZapA-like"/>
    <property type="match status" value="1"/>
</dbReference>
<evidence type="ECO:0000256" key="1">
    <source>
        <dbReference type="SAM" id="Coils"/>
    </source>
</evidence>
<name>A0A1C6J6M7_9FIRM</name>
<dbReference type="InterPro" id="IPR007838">
    <property type="entry name" value="Cell_div_ZapA-like"/>
</dbReference>
<accession>A0A1C6J6M7</accession>
<dbReference type="AlphaFoldDB" id="A0A1C6J6M7"/>
<protein>
    <submittedName>
        <fullName evidence="2">Uncharacterized protein conserved in bacteria</fullName>
    </submittedName>
</protein>
<dbReference type="Pfam" id="PF05164">
    <property type="entry name" value="ZapA"/>
    <property type="match status" value="1"/>
</dbReference>
<proteinExistence type="predicted"/>
<reference evidence="2" key="1">
    <citation type="submission" date="2015-09" db="EMBL/GenBank/DDBJ databases">
        <authorList>
            <consortium name="Pathogen Informatics"/>
        </authorList>
    </citation>
    <scope>NUCLEOTIDE SEQUENCE</scope>
    <source>
        <strain evidence="2">2789STDY5834896</strain>
    </source>
</reference>
<feature type="coiled-coil region" evidence="1">
    <location>
        <begin position="64"/>
        <end position="112"/>
    </location>
</feature>
<gene>
    <name evidence="2" type="ORF">SAMEA3545359_01959</name>
</gene>
<dbReference type="InterPro" id="IPR036192">
    <property type="entry name" value="Cell_div_ZapA-like_sf"/>
</dbReference>
<keyword evidence="1" id="KW-0175">Coiled coil</keyword>
<dbReference type="EMBL" id="FMHG01000001">
    <property type="protein sequence ID" value="SCJ77784.1"/>
    <property type="molecule type" value="Genomic_DNA"/>
</dbReference>
<dbReference type="InterPro" id="IPR053712">
    <property type="entry name" value="Bac_CellDiv_Activator"/>
</dbReference>
<dbReference type="Gene3D" id="6.10.250.790">
    <property type="match status" value="1"/>
</dbReference>